<accession>A0AAD5S0I7</accession>
<dbReference type="AlphaFoldDB" id="A0AAD5S0I7"/>
<dbReference type="InterPro" id="IPR050995">
    <property type="entry name" value="WD-F-box_domain-protein"/>
</dbReference>
<dbReference type="InterPro" id="IPR001680">
    <property type="entry name" value="WD40_rpt"/>
</dbReference>
<proteinExistence type="predicted"/>
<dbReference type="Gene3D" id="2.130.10.10">
    <property type="entry name" value="YVTN repeat-like/Quinoprotein amine dehydrogenase"/>
    <property type="match status" value="3"/>
</dbReference>
<dbReference type="InterPro" id="IPR019775">
    <property type="entry name" value="WD40_repeat_CS"/>
</dbReference>
<feature type="compositionally biased region" description="Gly residues" evidence="4">
    <location>
        <begin position="1"/>
        <end position="22"/>
    </location>
</feature>
<dbReference type="SUPFAM" id="SSF50978">
    <property type="entry name" value="WD40 repeat-like"/>
    <property type="match status" value="1"/>
</dbReference>
<feature type="region of interest" description="Disordered" evidence="4">
    <location>
        <begin position="1"/>
        <end position="58"/>
    </location>
</feature>
<dbReference type="InterPro" id="IPR036322">
    <property type="entry name" value="WD40_repeat_dom_sf"/>
</dbReference>
<evidence type="ECO:0000313" key="5">
    <source>
        <dbReference type="EMBL" id="KAJ3031048.1"/>
    </source>
</evidence>
<feature type="repeat" description="WD" evidence="3">
    <location>
        <begin position="439"/>
        <end position="461"/>
    </location>
</feature>
<gene>
    <name evidence="5" type="ORF">HK097_005513</name>
</gene>
<feature type="non-terminal residue" evidence="5">
    <location>
        <position position="1"/>
    </location>
</feature>
<comment type="caution">
    <text evidence="5">The sequence shown here is derived from an EMBL/GenBank/DDBJ whole genome shotgun (WGS) entry which is preliminary data.</text>
</comment>
<dbReference type="PANTHER" id="PTHR14604:SF3">
    <property type="entry name" value="SPERM-ASSOCIATED ANTIGEN 16 PROTEIN"/>
    <property type="match status" value="1"/>
</dbReference>
<name>A0AAD5S0I7_9FUNG</name>
<feature type="repeat" description="WD" evidence="3">
    <location>
        <begin position="297"/>
        <end position="338"/>
    </location>
</feature>
<dbReference type="PANTHER" id="PTHR14604">
    <property type="entry name" value="WD40 REPEAT PF20"/>
    <property type="match status" value="1"/>
</dbReference>
<feature type="repeat" description="WD" evidence="3">
    <location>
        <begin position="389"/>
        <end position="429"/>
    </location>
</feature>
<dbReference type="PRINTS" id="PR00320">
    <property type="entry name" value="GPROTEINBRPT"/>
</dbReference>
<dbReference type="PROSITE" id="PS50082">
    <property type="entry name" value="WD_REPEATS_2"/>
    <property type="match status" value="5"/>
</dbReference>
<keyword evidence="2" id="KW-0677">Repeat</keyword>
<evidence type="ECO:0000313" key="6">
    <source>
        <dbReference type="Proteomes" id="UP001212841"/>
    </source>
</evidence>
<dbReference type="EMBL" id="JADGJD010002588">
    <property type="protein sequence ID" value="KAJ3031048.1"/>
    <property type="molecule type" value="Genomic_DNA"/>
</dbReference>
<keyword evidence="6" id="KW-1185">Reference proteome</keyword>
<dbReference type="PROSITE" id="PS50294">
    <property type="entry name" value="WD_REPEATS_REGION"/>
    <property type="match status" value="3"/>
</dbReference>
<protein>
    <recommendedName>
        <fullName evidence="7">WD40 repeat-like protein</fullName>
    </recommendedName>
</protein>
<feature type="repeat" description="WD" evidence="3">
    <location>
        <begin position="339"/>
        <end position="373"/>
    </location>
</feature>
<dbReference type="CDD" id="cd00200">
    <property type="entry name" value="WD40"/>
    <property type="match status" value="1"/>
</dbReference>
<sequence>SGGMGSGDLSGGMAGTGGGGDGPLPRSTTADAPIPSEGFKAPTPVHRGVLRQGPGEEDMKRQIQRDINYIYSEVDRTTDFTLVCLSTIIVVLSFSQLLDRKETFTKYLQNAHELSMDFVSNTLKTVWDLLNRELPTTIELRDVRDPFRLRDRLADITRLRQYPSGRLPRLKSRKLYRKFALLHDLFTSVDVHLFPNFIAAHPSTPCKSLRFSAFDPAMWLSGGYDCVIRIHDIRPPTFASDGTKTNTGHTCLAQYVGHKSIVTSVHFTKDDRHILSSSFDRTLKIWNAQSASCERTLTGHTDSITSCDITPDSRHIASSSTDSTVRLWDFTTGECLTVIKKHVRWTKVVKFSTDGRYLLTAGLDKRVYIWDLKLLLNARHTPPTHTRLIESHTDYILDMATSRPSLLLTTSRDSSIRLFDYITGHELATIDLSPSWACTVAFSEDGQYFAAGTFDNNVGVWRTRDCVKVRGVRVLNLGIVCLRFWRDLSCLVVGTQEGFLQQIPL</sequence>
<dbReference type="Pfam" id="PF00400">
    <property type="entry name" value="WD40"/>
    <property type="match status" value="5"/>
</dbReference>
<feature type="repeat" description="WD" evidence="3">
    <location>
        <begin position="255"/>
        <end position="296"/>
    </location>
</feature>
<evidence type="ECO:0000256" key="2">
    <source>
        <dbReference type="ARBA" id="ARBA00022737"/>
    </source>
</evidence>
<organism evidence="5 6">
    <name type="scientific">Rhizophlyctis rosea</name>
    <dbReference type="NCBI Taxonomy" id="64517"/>
    <lineage>
        <taxon>Eukaryota</taxon>
        <taxon>Fungi</taxon>
        <taxon>Fungi incertae sedis</taxon>
        <taxon>Chytridiomycota</taxon>
        <taxon>Chytridiomycota incertae sedis</taxon>
        <taxon>Chytridiomycetes</taxon>
        <taxon>Rhizophlyctidales</taxon>
        <taxon>Rhizophlyctidaceae</taxon>
        <taxon>Rhizophlyctis</taxon>
    </lineage>
</organism>
<dbReference type="SMART" id="SM00320">
    <property type="entry name" value="WD40"/>
    <property type="match status" value="6"/>
</dbReference>
<evidence type="ECO:0000256" key="1">
    <source>
        <dbReference type="ARBA" id="ARBA00022574"/>
    </source>
</evidence>
<dbReference type="PROSITE" id="PS00678">
    <property type="entry name" value="WD_REPEATS_1"/>
    <property type="match status" value="3"/>
</dbReference>
<dbReference type="InterPro" id="IPR020472">
    <property type="entry name" value="WD40_PAC1"/>
</dbReference>
<evidence type="ECO:0000256" key="4">
    <source>
        <dbReference type="SAM" id="MobiDB-lite"/>
    </source>
</evidence>
<evidence type="ECO:0008006" key="7">
    <source>
        <dbReference type="Google" id="ProtNLM"/>
    </source>
</evidence>
<keyword evidence="1 3" id="KW-0853">WD repeat</keyword>
<dbReference type="Proteomes" id="UP001212841">
    <property type="component" value="Unassembled WGS sequence"/>
</dbReference>
<reference evidence="5" key="1">
    <citation type="submission" date="2020-05" db="EMBL/GenBank/DDBJ databases">
        <title>Phylogenomic resolution of chytrid fungi.</title>
        <authorList>
            <person name="Stajich J.E."/>
            <person name="Amses K."/>
            <person name="Simmons R."/>
            <person name="Seto K."/>
            <person name="Myers J."/>
            <person name="Bonds A."/>
            <person name="Quandt C.A."/>
            <person name="Barry K."/>
            <person name="Liu P."/>
            <person name="Grigoriev I."/>
            <person name="Longcore J.E."/>
            <person name="James T.Y."/>
        </authorList>
    </citation>
    <scope>NUCLEOTIDE SEQUENCE</scope>
    <source>
        <strain evidence="5">JEL0318</strain>
    </source>
</reference>
<evidence type="ECO:0000256" key="3">
    <source>
        <dbReference type="PROSITE-ProRule" id="PRU00221"/>
    </source>
</evidence>
<dbReference type="InterPro" id="IPR015943">
    <property type="entry name" value="WD40/YVTN_repeat-like_dom_sf"/>
</dbReference>